<name>A0A382USY3_9ZZZZ</name>
<evidence type="ECO:0000313" key="1">
    <source>
        <dbReference type="EMBL" id="SVD37320.1"/>
    </source>
</evidence>
<dbReference type="InterPro" id="IPR039065">
    <property type="entry name" value="AcoX-like"/>
</dbReference>
<feature type="non-terminal residue" evidence="1">
    <location>
        <position position="290"/>
    </location>
</feature>
<protein>
    <recommendedName>
        <fullName evidence="2">ATP-NAD kinase</fullName>
    </recommendedName>
</protein>
<accession>A0A382USY3</accession>
<feature type="non-terminal residue" evidence="1">
    <location>
        <position position="1"/>
    </location>
</feature>
<dbReference type="GO" id="GO:0003951">
    <property type="term" value="F:NAD+ kinase activity"/>
    <property type="evidence" value="ECO:0007669"/>
    <property type="project" value="InterPro"/>
</dbReference>
<dbReference type="AlphaFoldDB" id="A0A382USY3"/>
<gene>
    <name evidence="1" type="ORF">METZ01_LOCUS390174</name>
</gene>
<dbReference type="Pfam" id="PF01513">
    <property type="entry name" value="NAD_kinase"/>
    <property type="match status" value="1"/>
</dbReference>
<sequence>RASVFDNQEKSAIVRRVLVGAMAAGARDFVYLPDTHNIAAEAAHEFKNKANFTEVQITRTASTMDTVYAAQAMYDIGCSIVLTLGGDGTNRAFAKGWQNVPLVPISTGTNNVFPGLVEGTVAGAAAGLIAAGKIELASVSNQVKATTIEIENEEDDLALVDTVLVGGGFVGARAIWSSKQLKTAVLTRAEASAVGLTAIGGLIKPITQSEDTALVIHFGPEGELVNAPIAPGLYEPVPVISTKVIKFGETVKVQGPGVLAFDGERERVLRKGQTAKLQVKRNGPHVVDVH</sequence>
<dbReference type="PANTHER" id="PTHR40697">
    <property type="entry name" value="ACETOIN CATABOLISM PROTEIN X"/>
    <property type="match status" value="1"/>
</dbReference>
<dbReference type="InterPro" id="IPR016064">
    <property type="entry name" value="NAD/diacylglycerol_kinase_sf"/>
</dbReference>
<dbReference type="Gene3D" id="3.40.50.10330">
    <property type="entry name" value="Probable inorganic polyphosphate/atp-NAD kinase, domain 1"/>
    <property type="match status" value="1"/>
</dbReference>
<proteinExistence type="predicted"/>
<dbReference type="PANTHER" id="PTHR40697:SF3">
    <property type="entry name" value="ACETOIN CATABOLISM PROTEIN X"/>
    <property type="match status" value="1"/>
</dbReference>
<reference evidence="1" key="1">
    <citation type="submission" date="2018-05" db="EMBL/GenBank/DDBJ databases">
        <authorList>
            <person name="Lanie J.A."/>
            <person name="Ng W.-L."/>
            <person name="Kazmierczak K.M."/>
            <person name="Andrzejewski T.M."/>
            <person name="Davidsen T.M."/>
            <person name="Wayne K.J."/>
            <person name="Tettelin H."/>
            <person name="Glass J.I."/>
            <person name="Rusch D."/>
            <person name="Podicherti R."/>
            <person name="Tsui H.-C.T."/>
            <person name="Winkler M.E."/>
        </authorList>
    </citation>
    <scope>NUCLEOTIDE SEQUENCE</scope>
</reference>
<dbReference type="InterPro" id="IPR017438">
    <property type="entry name" value="ATP-NAD_kinase_N"/>
</dbReference>
<evidence type="ECO:0008006" key="2">
    <source>
        <dbReference type="Google" id="ProtNLM"/>
    </source>
</evidence>
<dbReference type="SUPFAM" id="SSF111331">
    <property type="entry name" value="NAD kinase/diacylglycerol kinase-like"/>
    <property type="match status" value="1"/>
</dbReference>
<dbReference type="EMBL" id="UINC01146534">
    <property type="protein sequence ID" value="SVD37320.1"/>
    <property type="molecule type" value="Genomic_DNA"/>
</dbReference>
<dbReference type="GO" id="GO:0006741">
    <property type="term" value="P:NADP+ biosynthetic process"/>
    <property type="evidence" value="ECO:0007669"/>
    <property type="project" value="InterPro"/>
</dbReference>
<dbReference type="InterPro" id="IPR002504">
    <property type="entry name" value="NADK"/>
</dbReference>
<organism evidence="1">
    <name type="scientific">marine metagenome</name>
    <dbReference type="NCBI Taxonomy" id="408172"/>
    <lineage>
        <taxon>unclassified sequences</taxon>
        <taxon>metagenomes</taxon>
        <taxon>ecological metagenomes</taxon>
    </lineage>
</organism>